<dbReference type="Proteomes" id="UP001052739">
    <property type="component" value="Unassembled WGS sequence"/>
</dbReference>
<comment type="caution">
    <text evidence="1">The sequence shown here is derived from an EMBL/GenBank/DDBJ whole genome shotgun (WGS) entry which is preliminary data.</text>
</comment>
<organism evidence="1 2">
    <name type="scientific">Streptomyces hydrogenans</name>
    <dbReference type="NCBI Taxonomy" id="1873719"/>
    <lineage>
        <taxon>Bacteria</taxon>
        <taxon>Bacillati</taxon>
        <taxon>Actinomycetota</taxon>
        <taxon>Actinomycetes</taxon>
        <taxon>Kitasatosporales</taxon>
        <taxon>Streptomycetaceae</taxon>
        <taxon>Streptomyces</taxon>
    </lineage>
</organism>
<sequence length="56" mass="6164">MAEEQADPLAAWTARLLGLGTGISPEDADAFVRDLYAHAQSDLDEERAEADFVREE</sequence>
<keyword evidence="2" id="KW-1185">Reference proteome</keyword>
<protein>
    <submittedName>
        <fullName evidence="1">Uncharacterized protein</fullName>
    </submittedName>
</protein>
<dbReference type="RefSeq" id="WP_190221298.1">
    <property type="nucleotide sequence ID" value="NZ_BNBS01000001.1"/>
</dbReference>
<reference evidence="1" key="1">
    <citation type="submission" date="2024-05" db="EMBL/GenBank/DDBJ databases">
        <title>Whole genome shotgun sequence of Streptomyces hydrogenans NBRC 13475.</title>
        <authorList>
            <person name="Komaki H."/>
            <person name="Tamura T."/>
        </authorList>
    </citation>
    <scope>NUCLEOTIDE SEQUENCE</scope>
    <source>
        <strain evidence="1">NBRC 13475</strain>
    </source>
</reference>
<accession>A0ABQ3PJ07</accession>
<proteinExistence type="predicted"/>
<evidence type="ECO:0000313" key="2">
    <source>
        <dbReference type="Proteomes" id="UP001052739"/>
    </source>
</evidence>
<name>A0ABQ3PJ07_9ACTN</name>
<evidence type="ECO:0000313" key="1">
    <source>
        <dbReference type="EMBL" id="GHI25001.1"/>
    </source>
</evidence>
<gene>
    <name evidence="1" type="ORF">Shyd_63720</name>
</gene>
<dbReference type="EMBL" id="BNDW01000068">
    <property type="protein sequence ID" value="GHI25001.1"/>
    <property type="molecule type" value="Genomic_DNA"/>
</dbReference>